<reference evidence="3 4" key="1">
    <citation type="submission" date="2016-07" db="EMBL/GenBank/DDBJ databases">
        <title>Pervasive Adenine N6-methylation of Active Genes in Fungi.</title>
        <authorList>
            <consortium name="DOE Joint Genome Institute"/>
            <person name="Mondo S.J."/>
            <person name="Dannebaum R.O."/>
            <person name="Kuo R.C."/>
            <person name="Labutti K."/>
            <person name="Haridas S."/>
            <person name="Kuo A."/>
            <person name="Salamov A."/>
            <person name="Ahrendt S.R."/>
            <person name="Lipzen A."/>
            <person name="Sullivan W."/>
            <person name="Andreopoulos W.B."/>
            <person name="Clum A."/>
            <person name="Lindquist E."/>
            <person name="Daum C."/>
            <person name="Ramamoorthy G.K."/>
            <person name="Gryganskyi A."/>
            <person name="Culley D."/>
            <person name="Magnuson J.K."/>
            <person name="James T.Y."/>
            <person name="O'Malley M.A."/>
            <person name="Stajich J.E."/>
            <person name="Spatafora J.W."/>
            <person name="Visel A."/>
            <person name="Grigoriev I.V."/>
        </authorList>
    </citation>
    <scope>NUCLEOTIDE SEQUENCE [LARGE SCALE GENOMIC DNA]</scope>
    <source>
        <strain evidence="3 4">NRRL 3116</strain>
    </source>
</reference>
<feature type="chain" id="PRO_5012440741" description="Extracellular membrane protein CFEM domain-containing protein" evidence="2">
    <location>
        <begin position="35"/>
        <end position="325"/>
    </location>
</feature>
<feature type="signal peptide" evidence="2">
    <location>
        <begin position="1"/>
        <end position="34"/>
    </location>
</feature>
<dbReference type="OrthoDB" id="2404349at2759"/>
<keyword evidence="2" id="KW-0732">Signal</keyword>
<dbReference type="InParanoid" id="A0A1Y2GGH0"/>
<feature type="transmembrane region" description="Helical" evidence="1">
    <location>
        <begin position="285"/>
        <end position="306"/>
    </location>
</feature>
<proteinExistence type="predicted"/>
<evidence type="ECO:0000313" key="4">
    <source>
        <dbReference type="Proteomes" id="UP000193648"/>
    </source>
</evidence>
<organism evidence="3 4">
    <name type="scientific">Lobosporangium transversale</name>
    <dbReference type="NCBI Taxonomy" id="64571"/>
    <lineage>
        <taxon>Eukaryota</taxon>
        <taxon>Fungi</taxon>
        <taxon>Fungi incertae sedis</taxon>
        <taxon>Mucoromycota</taxon>
        <taxon>Mortierellomycotina</taxon>
        <taxon>Mortierellomycetes</taxon>
        <taxon>Mortierellales</taxon>
        <taxon>Mortierellaceae</taxon>
        <taxon>Lobosporangium</taxon>
    </lineage>
</organism>
<gene>
    <name evidence="3" type="ORF">BCR41DRAFT_130044</name>
</gene>
<evidence type="ECO:0000256" key="1">
    <source>
        <dbReference type="SAM" id="Phobius"/>
    </source>
</evidence>
<comment type="caution">
    <text evidence="3">The sequence shown here is derived from an EMBL/GenBank/DDBJ whole genome shotgun (WGS) entry which is preliminary data.</text>
</comment>
<dbReference type="EMBL" id="MCFF01000031">
    <property type="protein sequence ID" value="ORZ10288.1"/>
    <property type="molecule type" value="Genomic_DNA"/>
</dbReference>
<protein>
    <recommendedName>
        <fullName evidence="5">Extracellular membrane protein CFEM domain-containing protein</fullName>
    </recommendedName>
</protein>
<dbReference type="Proteomes" id="UP000193648">
    <property type="component" value="Unassembled WGS sequence"/>
</dbReference>
<keyword evidence="1" id="KW-1133">Transmembrane helix</keyword>
<keyword evidence="1" id="KW-0812">Transmembrane</keyword>
<dbReference type="AlphaFoldDB" id="A0A1Y2GGH0"/>
<evidence type="ECO:0000256" key="2">
    <source>
        <dbReference type="SAM" id="SignalP"/>
    </source>
</evidence>
<sequence>MRDCTCLRRAVLAKTRRLFFVACISILLISRVRAQDTGSTTLTTIATEETALPTMPSPPFSGEPTTSFSLTDLPSPTTTAEPLIPATPTPGPAKNPHPPGTIDCLTMPYCGDNKECFVLEDGLVCLDKSLNWGYILSRNDSGIPSVPGWSGQRSQLNANCSLFPIPKTTGLAMMVYDLIQGTLPKNLLLSRYDQTRTNWYTAFSNCEPHLACMMGKCLLRPILGQQCTSSWQCNPLALGLNENNSPIPAANATAVRCEFESGDLSENKTCQLLHREVNSGGGFSAWQVILPVVGLLVLIYFGAVIYQRRMRKEKLQKWSRVVDGK</sequence>
<dbReference type="RefSeq" id="XP_021879195.1">
    <property type="nucleotide sequence ID" value="XM_022019482.1"/>
</dbReference>
<name>A0A1Y2GGH0_9FUNG</name>
<evidence type="ECO:0008006" key="5">
    <source>
        <dbReference type="Google" id="ProtNLM"/>
    </source>
</evidence>
<accession>A0A1Y2GGH0</accession>
<keyword evidence="4" id="KW-1185">Reference proteome</keyword>
<dbReference type="GeneID" id="33561327"/>
<evidence type="ECO:0000313" key="3">
    <source>
        <dbReference type="EMBL" id="ORZ10288.1"/>
    </source>
</evidence>
<keyword evidence="1" id="KW-0472">Membrane</keyword>